<dbReference type="PANTHER" id="PTHR32089">
    <property type="entry name" value="METHYL-ACCEPTING CHEMOTAXIS PROTEIN MCPB"/>
    <property type="match status" value="1"/>
</dbReference>
<dbReference type="SMART" id="SM00283">
    <property type="entry name" value="MA"/>
    <property type="match status" value="1"/>
</dbReference>
<evidence type="ECO:0000256" key="1">
    <source>
        <dbReference type="ARBA" id="ARBA00004236"/>
    </source>
</evidence>
<name>A0AA96LRR6_9BACL</name>
<dbReference type="Pfam" id="PF00672">
    <property type="entry name" value="HAMP"/>
    <property type="match status" value="1"/>
</dbReference>
<accession>A0AA96LRR6</accession>
<keyword evidence="12" id="KW-1185">Reference proteome</keyword>
<sequence length="681" mass="74338">MRSLKTVLVLILASMTVLMFVGQSMFGFVQFKSQVLKDAEQKLLLQTNKQADQLYAMLERSSKLGEGLAYSISQSSIQDIKKNEEITKQFVAADPLIVGGGFWMEPNKFDPKAKLFARYAYKDKQGIVFDDQYSTGTFDYLKEEWYKNGFLGKQNVWSSPYKDAVTGVAMITVTGMIKKSNEVIGVTTIDVGLEELQKLVTSMKIGEQGHAFMLAADGAYIAHPVKEKTMDIKISDDPDEHVRSIGDQIIHADAASFIQTNYAGEEAYVAYAPVGDTGMKIVAVMDYSELMHPINHYLQTSILVFLGAIALFIALMYWFIHKYVSLPITKLRNEINRLVEKGGDLTQSIAISSRNEIGDLAASFNQFIANLRGIVANVVSYANQVDHIASSSAKSATEVGQASDQVVFIAENIATGTSSQAVTVMGILDKMTRTQEQVNETKREMERSVELAKQSASVATSGGQAMQEAAHEVDQIVGVTNETMSAIRKLEESSHQIGEFVTAIEGITATTNLLALNASIEAARAGEHGRGFGVVAGEIRKLAEQSNTATSQIAALVHVIQQETQASVRMMELSSTAVTSLTQKAEQGNLSLQKIQVHVDDTEVSITHLLQTIDMVLGNSKHVLTAIEEASATSQEMTASTQEVSAFIQEQHASIDLLSNNLKEMSGIAVLLRNEVSKFVV</sequence>
<keyword evidence="8" id="KW-1133">Transmembrane helix</keyword>
<feature type="domain" description="HAMP" evidence="10">
    <location>
        <begin position="322"/>
        <end position="376"/>
    </location>
</feature>
<evidence type="ECO:0000313" key="12">
    <source>
        <dbReference type="Proteomes" id="UP001304650"/>
    </source>
</evidence>
<reference evidence="11" key="1">
    <citation type="submission" date="2022-02" db="EMBL/GenBank/DDBJ databases">
        <title>Paenibacillus sp. MBLB1832 Whole Genome Shotgun Sequencing.</title>
        <authorList>
            <person name="Hwang C.Y."/>
            <person name="Cho E.-S."/>
            <person name="Seo M.-J."/>
        </authorList>
    </citation>
    <scope>NUCLEOTIDE SEQUENCE</scope>
    <source>
        <strain evidence="11">MBLB1832</strain>
    </source>
</reference>
<dbReference type="AlphaFoldDB" id="A0AA96LRR6"/>
<dbReference type="GO" id="GO:0005886">
    <property type="term" value="C:plasma membrane"/>
    <property type="evidence" value="ECO:0007669"/>
    <property type="project" value="UniProtKB-SubCell"/>
</dbReference>
<feature type="coiled-coil region" evidence="7">
    <location>
        <begin position="428"/>
        <end position="455"/>
    </location>
</feature>
<dbReference type="Proteomes" id="UP001304650">
    <property type="component" value="Chromosome"/>
</dbReference>
<feature type="transmembrane region" description="Helical" evidence="8">
    <location>
        <begin position="297"/>
        <end position="320"/>
    </location>
</feature>
<dbReference type="CDD" id="cd12912">
    <property type="entry name" value="PDC2_MCP_like"/>
    <property type="match status" value="1"/>
</dbReference>
<comment type="subcellular location">
    <subcellularLocation>
        <location evidence="1">Cell membrane</location>
    </subcellularLocation>
</comment>
<evidence type="ECO:0000313" key="11">
    <source>
        <dbReference type="EMBL" id="WNR44859.1"/>
    </source>
</evidence>
<evidence type="ECO:0000256" key="3">
    <source>
        <dbReference type="ARBA" id="ARBA00023136"/>
    </source>
</evidence>
<dbReference type="RefSeq" id="WP_314800947.1">
    <property type="nucleotide sequence ID" value="NZ_CP130319.1"/>
</dbReference>
<evidence type="ECO:0000256" key="2">
    <source>
        <dbReference type="ARBA" id="ARBA00022475"/>
    </source>
</evidence>
<organism evidence="11 12">
    <name type="scientific">Paenibacillus roseopurpureus</name>
    <dbReference type="NCBI Taxonomy" id="2918901"/>
    <lineage>
        <taxon>Bacteria</taxon>
        <taxon>Bacillati</taxon>
        <taxon>Bacillota</taxon>
        <taxon>Bacilli</taxon>
        <taxon>Bacillales</taxon>
        <taxon>Paenibacillaceae</taxon>
        <taxon>Paenibacillus</taxon>
    </lineage>
</organism>
<dbReference type="CDD" id="cd06225">
    <property type="entry name" value="HAMP"/>
    <property type="match status" value="1"/>
</dbReference>
<dbReference type="PROSITE" id="PS50885">
    <property type="entry name" value="HAMP"/>
    <property type="match status" value="1"/>
</dbReference>
<dbReference type="SUPFAM" id="SSF58104">
    <property type="entry name" value="Methyl-accepting chemotaxis protein (MCP) signaling domain"/>
    <property type="match status" value="1"/>
</dbReference>
<evidence type="ECO:0000259" key="9">
    <source>
        <dbReference type="PROSITE" id="PS50111"/>
    </source>
</evidence>
<dbReference type="CDD" id="cd11386">
    <property type="entry name" value="MCP_signal"/>
    <property type="match status" value="1"/>
</dbReference>
<keyword evidence="8" id="KW-0812">Transmembrane</keyword>
<dbReference type="Gene3D" id="6.10.340.10">
    <property type="match status" value="1"/>
</dbReference>
<dbReference type="Gene3D" id="1.10.287.950">
    <property type="entry name" value="Methyl-accepting chemotaxis protein"/>
    <property type="match status" value="1"/>
</dbReference>
<dbReference type="Pfam" id="PF22673">
    <property type="entry name" value="MCP-like_PDC_1"/>
    <property type="match status" value="1"/>
</dbReference>
<evidence type="ECO:0000259" key="10">
    <source>
        <dbReference type="PROSITE" id="PS50885"/>
    </source>
</evidence>
<dbReference type="Pfam" id="PF00015">
    <property type="entry name" value="MCPsignal"/>
    <property type="match status" value="1"/>
</dbReference>
<keyword evidence="2" id="KW-1003">Cell membrane</keyword>
<feature type="domain" description="Methyl-accepting transducer" evidence="9">
    <location>
        <begin position="395"/>
        <end position="645"/>
    </location>
</feature>
<dbReference type="InterPro" id="IPR003660">
    <property type="entry name" value="HAMP_dom"/>
</dbReference>
<dbReference type="PROSITE" id="PS50111">
    <property type="entry name" value="CHEMOTAXIS_TRANSDUC_2"/>
    <property type="match status" value="1"/>
</dbReference>
<proteinExistence type="inferred from homology"/>
<dbReference type="GO" id="GO:0007165">
    <property type="term" value="P:signal transduction"/>
    <property type="evidence" value="ECO:0007669"/>
    <property type="project" value="UniProtKB-KW"/>
</dbReference>
<dbReference type="CDD" id="cd12913">
    <property type="entry name" value="PDC1_MCP_like"/>
    <property type="match status" value="1"/>
</dbReference>
<comment type="similarity">
    <text evidence="5">Belongs to the methyl-accepting chemotaxis (MCP) protein family.</text>
</comment>
<dbReference type="KEGG" id="proo:MJB10_01530"/>
<keyword evidence="7" id="KW-0175">Coiled coil</keyword>
<evidence type="ECO:0000256" key="7">
    <source>
        <dbReference type="SAM" id="Coils"/>
    </source>
</evidence>
<keyword evidence="3 8" id="KW-0472">Membrane</keyword>
<protein>
    <submittedName>
        <fullName evidence="11">Methyl-accepting chemotaxis protein</fullName>
    </submittedName>
</protein>
<evidence type="ECO:0000256" key="6">
    <source>
        <dbReference type="PROSITE-ProRule" id="PRU00284"/>
    </source>
</evidence>
<evidence type="ECO:0000256" key="8">
    <source>
        <dbReference type="SAM" id="Phobius"/>
    </source>
</evidence>
<keyword evidence="4 6" id="KW-0807">Transducer</keyword>
<dbReference type="Gene3D" id="3.30.450.20">
    <property type="entry name" value="PAS domain"/>
    <property type="match status" value="2"/>
</dbReference>
<evidence type="ECO:0000256" key="5">
    <source>
        <dbReference type="ARBA" id="ARBA00029447"/>
    </source>
</evidence>
<dbReference type="EMBL" id="CP130319">
    <property type="protein sequence ID" value="WNR44859.1"/>
    <property type="molecule type" value="Genomic_DNA"/>
</dbReference>
<dbReference type="PANTHER" id="PTHR32089:SF112">
    <property type="entry name" value="LYSOZYME-LIKE PROTEIN-RELATED"/>
    <property type="match status" value="1"/>
</dbReference>
<gene>
    <name evidence="11" type="ORF">MJB10_01530</name>
</gene>
<dbReference type="InterPro" id="IPR004089">
    <property type="entry name" value="MCPsignal_dom"/>
</dbReference>
<dbReference type="SMART" id="SM00304">
    <property type="entry name" value="HAMP"/>
    <property type="match status" value="1"/>
</dbReference>
<evidence type="ECO:0000256" key="4">
    <source>
        <dbReference type="ARBA" id="ARBA00023224"/>
    </source>
</evidence>